<dbReference type="PaxDb" id="1198114-AciX9_0167"/>
<sequence>MGSTLFTMQRIDPISTHSLLLRTYCRGRHLGIATGFVVLKNNVHYLVTNQHVVSGLNIWNDQPSHSDGLVPDSISILHHVRGHLGRWTAIKERLRSEDDRPLWIEHPVGKQIDIAFLRLTSFYDESLLCIATYPLDLAIRNTQIPLFPTSPVSIVGFPFGNGQLDGLPIWKSGSIASDPDIDYEGHPQILVDCIGRQGMSGSPVYARRIGGFTDVNGSFSISVGGAMTTDRFVGIYAGSIDKASEIGRVWKASAVLETYSTLPGL</sequence>
<keyword evidence="2" id="KW-1185">Reference proteome</keyword>
<protein>
    <recommendedName>
        <fullName evidence="3">Peptidase S1 and S6 chymotrypsin/Hap</fullName>
    </recommendedName>
</protein>
<gene>
    <name evidence="1" type="ordered locus">AciX9_0167</name>
</gene>
<evidence type="ECO:0000313" key="2">
    <source>
        <dbReference type="Proteomes" id="UP000000343"/>
    </source>
</evidence>
<name>E8WV66_GRATM</name>
<dbReference type="SUPFAM" id="SSF50494">
    <property type="entry name" value="Trypsin-like serine proteases"/>
    <property type="match status" value="1"/>
</dbReference>
<proteinExistence type="predicted"/>
<dbReference type="RefSeq" id="WP_013578569.1">
    <property type="nucleotide sequence ID" value="NC_015064.1"/>
</dbReference>
<dbReference type="HOGENOM" id="CLU_072546_0_0_0"/>
<evidence type="ECO:0008006" key="3">
    <source>
        <dbReference type="Google" id="ProtNLM"/>
    </source>
</evidence>
<evidence type="ECO:0000313" key="1">
    <source>
        <dbReference type="EMBL" id="ADW67241.1"/>
    </source>
</evidence>
<dbReference type="AlphaFoldDB" id="E8WV66"/>
<accession>E8WV66</accession>
<dbReference type="eggNOG" id="COG3591">
    <property type="taxonomic scope" value="Bacteria"/>
</dbReference>
<dbReference type="Pfam" id="PF13365">
    <property type="entry name" value="Trypsin_2"/>
    <property type="match status" value="1"/>
</dbReference>
<dbReference type="KEGG" id="acm:AciX9_0167"/>
<dbReference type="EMBL" id="CP002480">
    <property type="protein sequence ID" value="ADW67241.1"/>
    <property type="molecule type" value="Genomic_DNA"/>
</dbReference>
<dbReference type="Proteomes" id="UP000000343">
    <property type="component" value="Chromosome"/>
</dbReference>
<organism evidence="2">
    <name type="scientific">Granulicella tundricola (strain ATCC BAA-1859 / DSM 23138 / MP5ACTX9)</name>
    <dbReference type="NCBI Taxonomy" id="1198114"/>
    <lineage>
        <taxon>Bacteria</taxon>
        <taxon>Pseudomonadati</taxon>
        <taxon>Acidobacteriota</taxon>
        <taxon>Terriglobia</taxon>
        <taxon>Terriglobales</taxon>
        <taxon>Acidobacteriaceae</taxon>
        <taxon>Granulicella</taxon>
    </lineage>
</organism>
<dbReference type="InterPro" id="IPR009003">
    <property type="entry name" value="Peptidase_S1_PA"/>
</dbReference>
<reference evidence="2" key="1">
    <citation type="submission" date="2011-01" db="EMBL/GenBank/DDBJ databases">
        <title>Complete sequence of chromosome of Acidobacterium sp. MP5ACTX9.</title>
        <authorList>
            <consortium name="US DOE Joint Genome Institute"/>
            <person name="Lucas S."/>
            <person name="Copeland A."/>
            <person name="Lapidus A."/>
            <person name="Cheng J.-F."/>
            <person name="Goodwin L."/>
            <person name="Pitluck S."/>
            <person name="Teshima H."/>
            <person name="Detter J.C."/>
            <person name="Han C."/>
            <person name="Tapia R."/>
            <person name="Land M."/>
            <person name="Hauser L."/>
            <person name="Kyrpides N."/>
            <person name="Ivanova N."/>
            <person name="Ovchinnikova G."/>
            <person name="Pagani I."/>
            <person name="Rawat S.R."/>
            <person name="Mannisto M."/>
            <person name="Haggblom M.M."/>
            <person name="Woyke T."/>
        </authorList>
    </citation>
    <scope>NUCLEOTIDE SEQUENCE [LARGE SCALE GENOMIC DNA]</scope>
    <source>
        <strain evidence="2">MP5ACTX9</strain>
    </source>
</reference>